<dbReference type="SUPFAM" id="SSF46689">
    <property type="entry name" value="Homeodomain-like"/>
    <property type="match status" value="1"/>
</dbReference>
<evidence type="ECO:0000256" key="2">
    <source>
        <dbReference type="ARBA" id="ARBA00023125"/>
    </source>
</evidence>
<dbReference type="GO" id="GO:0003677">
    <property type="term" value="F:DNA binding"/>
    <property type="evidence" value="ECO:0007669"/>
    <property type="project" value="UniProtKB-UniRule"/>
</dbReference>
<comment type="caution">
    <text evidence="6">The sequence shown here is derived from an EMBL/GenBank/DDBJ whole genome shotgun (WGS) entry which is preliminary data.</text>
</comment>
<dbReference type="Pfam" id="PF00440">
    <property type="entry name" value="TetR_N"/>
    <property type="match status" value="1"/>
</dbReference>
<evidence type="ECO:0000313" key="6">
    <source>
        <dbReference type="EMBL" id="KLU27849.1"/>
    </source>
</evidence>
<dbReference type="InterPro" id="IPR036271">
    <property type="entry name" value="Tet_transcr_reg_TetR-rel_C_sf"/>
</dbReference>
<dbReference type="PRINTS" id="PR00455">
    <property type="entry name" value="HTHTETR"/>
</dbReference>
<dbReference type="PROSITE" id="PS50977">
    <property type="entry name" value="HTH_TETR_2"/>
    <property type="match status" value="1"/>
</dbReference>
<dbReference type="Pfam" id="PF16925">
    <property type="entry name" value="TetR_C_13"/>
    <property type="match status" value="1"/>
</dbReference>
<proteinExistence type="predicted"/>
<reference evidence="6 7" key="1">
    <citation type="journal article" date="2015" name="Genome Announc.">
        <title>Draft Genome Sequence of Burkholderia sp. Strain PML1(12), an Ectomycorrhizosphere-Inhabiting Bacterium with Effective Mineral-Weathering Ability.</title>
        <authorList>
            <person name="Uroz S."/>
            <person name="Oger P."/>
        </authorList>
    </citation>
    <scope>NUCLEOTIDE SEQUENCE [LARGE SCALE GENOMIC DNA]</scope>
    <source>
        <strain evidence="7">PML1(12)</strain>
    </source>
</reference>
<dbReference type="PANTHER" id="PTHR47506">
    <property type="entry name" value="TRANSCRIPTIONAL REGULATORY PROTEIN"/>
    <property type="match status" value="1"/>
</dbReference>
<feature type="DNA-binding region" description="H-T-H motif" evidence="4">
    <location>
        <begin position="29"/>
        <end position="48"/>
    </location>
</feature>
<dbReference type="RefSeq" id="WP_047844988.1">
    <property type="nucleotide sequence ID" value="NZ_AEJF01000011.1"/>
</dbReference>
<dbReference type="SUPFAM" id="SSF48498">
    <property type="entry name" value="Tetracyclin repressor-like, C-terminal domain"/>
    <property type="match status" value="1"/>
</dbReference>
<dbReference type="PANTHER" id="PTHR47506:SF1">
    <property type="entry name" value="HTH-TYPE TRANSCRIPTIONAL REGULATOR YJDC"/>
    <property type="match status" value="1"/>
</dbReference>
<keyword evidence="7" id="KW-1185">Reference proteome</keyword>
<dbReference type="EMBL" id="AEJF01000011">
    <property type="protein sequence ID" value="KLU27849.1"/>
    <property type="molecule type" value="Genomic_DNA"/>
</dbReference>
<name>A0A0J1D560_9BURK</name>
<dbReference type="InterPro" id="IPR001647">
    <property type="entry name" value="HTH_TetR"/>
</dbReference>
<keyword evidence="2 4" id="KW-0238">DNA-binding</keyword>
<dbReference type="InterPro" id="IPR009057">
    <property type="entry name" value="Homeodomain-like_sf"/>
</dbReference>
<accession>A0A0J1D560</accession>
<evidence type="ECO:0000256" key="4">
    <source>
        <dbReference type="PROSITE-ProRule" id="PRU00335"/>
    </source>
</evidence>
<evidence type="ECO:0000256" key="3">
    <source>
        <dbReference type="ARBA" id="ARBA00023163"/>
    </source>
</evidence>
<evidence type="ECO:0000313" key="7">
    <source>
        <dbReference type="Proteomes" id="UP000035963"/>
    </source>
</evidence>
<sequence length="195" mass="21056">MKSDYSPKATEVIQCARALLAAGGYTSFSYADIADTVRITKASIHGHFATKADLVRVVVTLYRQEALAGMAALDAQINDPLDQLRAYIAFWTTCLKDRTSSYCICAMLAAELPTLPPLVADEVRGHFQDLTNWLAAVMDKGLKAGSFSLQTDPKSEAMAFMAVVHGAMLAARAYGDAQIFAAIMDPALRHLAPRA</sequence>
<dbReference type="Proteomes" id="UP000035963">
    <property type="component" value="Unassembled WGS sequence"/>
</dbReference>
<dbReference type="PATRIC" id="fig|908627.4.peg.491"/>
<organism evidence="6 7">
    <name type="scientific">Caballeronia mineralivorans PML1(12)</name>
    <dbReference type="NCBI Taxonomy" id="908627"/>
    <lineage>
        <taxon>Bacteria</taxon>
        <taxon>Pseudomonadati</taxon>
        <taxon>Pseudomonadota</taxon>
        <taxon>Betaproteobacteria</taxon>
        <taxon>Burkholderiales</taxon>
        <taxon>Burkholderiaceae</taxon>
        <taxon>Caballeronia</taxon>
    </lineage>
</organism>
<dbReference type="AlphaFoldDB" id="A0A0J1D560"/>
<keyword evidence="1" id="KW-0805">Transcription regulation</keyword>
<evidence type="ECO:0000259" key="5">
    <source>
        <dbReference type="PROSITE" id="PS50977"/>
    </source>
</evidence>
<protein>
    <submittedName>
        <fullName evidence="6">TetR family transcriptional regulator</fullName>
    </submittedName>
</protein>
<dbReference type="InterPro" id="IPR011075">
    <property type="entry name" value="TetR_C"/>
</dbReference>
<keyword evidence="3" id="KW-0804">Transcription</keyword>
<feature type="domain" description="HTH tetR-type" evidence="5">
    <location>
        <begin position="6"/>
        <end position="66"/>
    </location>
</feature>
<evidence type="ECO:0000256" key="1">
    <source>
        <dbReference type="ARBA" id="ARBA00023015"/>
    </source>
</evidence>
<gene>
    <name evidence="6" type="ORF">EOS_02250</name>
</gene>
<dbReference type="Gene3D" id="1.10.357.10">
    <property type="entry name" value="Tetracycline Repressor, domain 2"/>
    <property type="match status" value="1"/>
</dbReference>
<dbReference type="OrthoDB" id="5293507at2"/>